<accession>A0ABD2BQ34</accession>
<proteinExistence type="predicted"/>
<reference evidence="2 3" key="1">
    <citation type="journal article" date="2024" name="Ann. Entomol. Soc. Am.">
        <title>Genomic analyses of the southern and eastern yellowjacket wasps (Hymenoptera: Vespidae) reveal evolutionary signatures of social life.</title>
        <authorList>
            <person name="Catto M.A."/>
            <person name="Caine P.B."/>
            <person name="Orr S.E."/>
            <person name="Hunt B.G."/>
            <person name="Goodisman M.A.D."/>
        </authorList>
    </citation>
    <scope>NUCLEOTIDE SEQUENCE [LARGE SCALE GENOMIC DNA]</scope>
    <source>
        <strain evidence="2">232</strain>
        <tissue evidence="2">Head and thorax</tissue>
    </source>
</reference>
<dbReference type="Proteomes" id="UP001607303">
    <property type="component" value="Unassembled WGS sequence"/>
</dbReference>
<organism evidence="2 3">
    <name type="scientific">Vespula maculifrons</name>
    <name type="common">Eastern yellow jacket</name>
    <name type="synonym">Wasp</name>
    <dbReference type="NCBI Taxonomy" id="7453"/>
    <lineage>
        <taxon>Eukaryota</taxon>
        <taxon>Metazoa</taxon>
        <taxon>Ecdysozoa</taxon>
        <taxon>Arthropoda</taxon>
        <taxon>Hexapoda</taxon>
        <taxon>Insecta</taxon>
        <taxon>Pterygota</taxon>
        <taxon>Neoptera</taxon>
        <taxon>Endopterygota</taxon>
        <taxon>Hymenoptera</taxon>
        <taxon>Apocrita</taxon>
        <taxon>Aculeata</taxon>
        <taxon>Vespoidea</taxon>
        <taxon>Vespidae</taxon>
        <taxon>Vespinae</taxon>
        <taxon>Vespula</taxon>
    </lineage>
</organism>
<sequence length="204" mass="21684">MVVLDCLEKKGERDSCLGVGGILFRGNSHSSLNLKRRSLPRQMPADNDGSYAGHFEKRAVVEMKVDYREENIRDNEQTTLVSIDDSPMSSSSHDALCNAAVLAAALQASTLRTCKHHISALLAILNTQCARGDGDSGQTGPGSEWTGGGGPSGPGRPSGGRPAPPSPSSPPFASTAPALPPPRSSPWESRAFSRWRYVDGPWDS</sequence>
<dbReference type="EMBL" id="JAYRBN010000070">
    <property type="protein sequence ID" value="KAL2734885.1"/>
    <property type="molecule type" value="Genomic_DNA"/>
</dbReference>
<gene>
    <name evidence="2" type="ORF">V1477_013603</name>
</gene>
<feature type="region of interest" description="Disordered" evidence="1">
    <location>
        <begin position="131"/>
        <end position="192"/>
    </location>
</feature>
<comment type="caution">
    <text evidence="2">The sequence shown here is derived from an EMBL/GenBank/DDBJ whole genome shotgun (WGS) entry which is preliminary data.</text>
</comment>
<evidence type="ECO:0000313" key="2">
    <source>
        <dbReference type="EMBL" id="KAL2734885.1"/>
    </source>
</evidence>
<evidence type="ECO:0000256" key="1">
    <source>
        <dbReference type="SAM" id="MobiDB-lite"/>
    </source>
</evidence>
<protein>
    <submittedName>
        <fullName evidence="2">Uncharacterized protein</fullName>
    </submittedName>
</protein>
<feature type="compositionally biased region" description="Gly residues" evidence="1">
    <location>
        <begin position="135"/>
        <end position="158"/>
    </location>
</feature>
<keyword evidence="3" id="KW-1185">Reference proteome</keyword>
<dbReference type="AlphaFoldDB" id="A0ABD2BQ34"/>
<name>A0ABD2BQ34_VESMC</name>
<evidence type="ECO:0000313" key="3">
    <source>
        <dbReference type="Proteomes" id="UP001607303"/>
    </source>
</evidence>